<dbReference type="PANTHER" id="PTHR11927">
    <property type="entry name" value="GALACTOSIDE 2-L-FUCOSYLTRANSFERASE"/>
    <property type="match status" value="1"/>
</dbReference>
<gene>
    <name evidence="3" type="ORF">OMO38_03115</name>
</gene>
<dbReference type="CDD" id="cd11301">
    <property type="entry name" value="Fut1_Fut2_like"/>
    <property type="match status" value="1"/>
</dbReference>
<dbReference type="PANTHER" id="PTHR11927:SF9">
    <property type="entry name" value="L-FUCOSYLTRANSFERASE"/>
    <property type="match status" value="1"/>
</dbReference>
<name>A0ABT3HUN5_9FLAO</name>
<dbReference type="InterPro" id="IPR002516">
    <property type="entry name" value="Glyco_trans_11"/>
</dbReference>
<keyword evidence="4" id="KW-1185">Reference proteome</keyword>
<evidence type="ECO:0000313" key="4">
    <source>
        <dbReference type="Proteomes" id="UP001163731"/>
    </source>
</evidence>
<accession>A0ABT3HUN5</accession>
<organism evidence="3 4">
    <name type="scientific">Chryseobacterium kimseyorum</name>
    <dbReference type="NCBI Taxonomy" id="2984028"/>
    <lineage>
        <taxon>Bacteria</taxon>
        <taxon>Pseudomonadati</taxon>
        <taxon>Bacteroidota</taxon>
        <taxon>Flavobacteriia</taxon>
        <taxon>Flavobacteriales</taxon>
        <taxon>Weeksellaceae</taxon>
        <taxon>Chryseobacterium group</taxon>
        <taxon>Chryseobacterium</taxon>
    </lineage>
</organism>
<dbReference type="EMBL" id="JAPDHW010000002">
    <property type="protein sequence ID" value="MCW3167507.1"/>
    <property type="molecule type" value="Genomic_DNA"/>
</dbReference>
<dbReference type="RefSeq" id="WP_264748764.1">
    <property type="nucleotide sequence ID" value="NZ_JAPDHW010000002.1"/>
</dbReference>
<proteinExistence type="predicted"/>
<evidence type="ECO:0000313" key="3">
    <source>
        <dbReference type="EMBL" id="MCW3167507.1"/>
    </source>
</evidence>
<reference evidence="3" key="1">
    <citation type="submission" date="2022-10" db="EMBL/GenBank/DDBJ databases">
        <title>Chryseobacterium babae sp. nov. isolated from the gut of the beetle Oryctes rhinoceros, and Chryseobacterium kimseyorum sp. nov., isolated from a stick insect rearing cage.</title>
        <authorList>
            <person name="Shelomi M."/>
            <person name="Han C.-J."/>
            <person name="Chen W.-M."/>
            <person name="Chen H.-K."/>
            <person name="Liaw S.-J."/>
            <person name="Muhle E."/>
            <person name="Clermont D."/>
        </authorList>
    </citation>
    <scope>NUCLEOTIDE SEQUENCE</scope>
    <source>
        <strain evidence="3">09-1422</strain>
    </source>
</reference>
<evidence type="ECO:0000256" key="2">
    <source>
        <dbReference type="ARBA" id="ARBA00022679"/>
    </source>
</evidence>
<evidence type="ECO:0000256" key="1">
    <source>
        <dbReference type="ARBA" id="ARBA00022676"/>
    </source>
</evidence>
<comment type="caution">
    <text evidence="3">The sequence shown here is derived from an EMBL/GenBank/DDBJ whole genome shotgun (WGS) entry which is preliminary data.</text>
</comment>
<keyword evidence="1" id="KW-0328">Glycosyltransferase</keyword>
<protein>
    <submittedName>
        <fullName evidence="3">Alpha-1,2-fucosyltransferase</fullName>
    </submittedName>
</protein>
<sequence length="293" mass="34380">MVAVELIGGLGNQMFQYATAKALSLHRNEALLLDSRLFDNYKLHSYSLKHFNIDASVVKNDVPLKDRSIPKKIIDKLLEKADALTLHNRIFKNYQEKELLFDENLFKTNKKNIYLKGYFQSEKYFLKYQDEIRKDFEIVTPHKKETADMLKIITAENSVSIHIRRGDYISNPNANAVHGTCNLDYYHRAIEIMREKVNHPVFFIFSDDIDWAKENLNIENTMYFVDFTDASTNYEDIKLMSSCKHNIIANSSFSWWGAWLNRNKNKNVIAPSRWFSTDMLNSKDIIPESWMKI</sequence>
<dbReference type="Gene3D" id="3.40.50.11350">
    <property type="match status" value="1"/>
</dbReference>
<dbReference type="Pfam" id="PF01531">
    <property type="entry name" value="Glyco_transf_11"/>
    <property type="match status" value="1"/>
</dbReference>
<dbReference type="Proteomes" id="UP001163731">
    <property type="component" value="Unassembled WGS sequence"/>
</dbReference>
<keyword evidence="2" id="KW-0808">Transferase</keyword>